<gene>
    <name evidence="4" type="ORF">SAMN02745219_00016</name>
</gene>
<proteinExistence type="predicted"/>
<dbReference type="SUPFAM" id="SSF55785">
    <property type="entry name" value="PYP-like sensor domain (PAS domain)"/>
    <property type="match status" value="1"/>
</dbReference>
<protein>
    <submittedName>
        <fullName evidence="4">HDIG domain-containing protein</fullName>
    </submittedName>
</protein>
<dbReference type="PROSITE" id="PS51831">
    <property type="entry name" value="HD"/>
    <property type="match status" value="1"/>
</dbReference>
<dbReference type="RefSeq" id="WP_072866942.1">
    <property type="nucleotide sequence ID" value="NZ_FQZM01000003.1"/>
</dbReference>
<feature type="domain" description="HD" evidence="2">
    <location>
        <begin position="163"/>
        <end position="285"/>
    </location>
</feature>
<dbReference type="SMART" id="SM00091">
    <property type="entry name" value="PAS"/>
    <property type="match status" value="1"/>
</dbReference>
<dbReference type="SMART" id="SM00471">
    <property type="entry name" value="HDc"/>
    <property type="match status" value="1"/>
</dbReference>
<dbReference type="Proteomes" id="UP000184529">
    <property type="component" value="Unassembled WGS sequence"/>
</dbReference>
<keyword evidence="5" id="KW-1185">Reference proteome</keyword>
<dbReference type="InterPro" id="IPR006675">
    <property type="entry name" value="HDIG_dom"/>
</dbReference>
<dbReference type="GO" id="GO:0006355">
    <property type="term" value="P:regulation of DNA-templated transcription"/>
    <property type="evidence" value="ECO:0007669"/>
    <property type="project" value="InterPro"/>
</dbReference>
<dbReference type="Gene3D" id="1.10.3210.10">
    <property type="entry name" value="Hypothetical protein af1432"/>
    <property type="match status" value="1"/>
</dbReference>
<dbReference type="InterPro" id="IPR013767">
    <property type="entry name" value="PAS_fold"/>
</dbReference>
<dbReference type="OrthoDB" id="9798833at2"/>
<dbReference type="Gene3D" id="3.30.450.20">
    <property type="entry name" value="PAS domain"/>
    <property type="match status" value="1"/>
</dbReference>
<dbReference type="InterPro" id="IPR000014">
    <property type="entry name" value="PAS"/>
</dbReference>
<dbReference type="AlphaFoldDB" id="A0A1M6A5H9"/>
<dbReference type="STRING" id="1121432.SAMN02745219_00016"/>
<reference evidence="5" key="1">
    <citation type="submission" date="2016-11" db="EMBL/GenBank/DDBJ databases">
        <authorList>
            <person name="Varghese N."/>
            <person name="Submissions S."/>
        </authorList>
    </citation>
    <scope>NUCLEOTIDE SEQUENCE [LARGE SCALE GENOMIC DNA]</scope>
    <source>
        <strain evidence="5">DSM 16057</strain>
    </source>
</reference>
<dbReference type="SUPFAM" id="SSF109604">
    <property type="entry name" value="HD-domain/PDEase-like"/>
    <property type="match status" value="1"/>
</dbReference>
<dbReference type="InterPro" id="IPR037522">
    <property type="entry name" value="HD_GYP_dom"/>
</dbReference>
<dbReference type="Pfam" id="PF00989">
    <property type="entry name" value="PAS"/>
    <property type="match status" value="1"/>
</dbReference>
<dbReference type="InterPro" id="IPR035965">
    <property type="entry name" value="PAS-like_dom_sf"/>
</dbReference>
<organism evidence="4 5">
    <name type="scientific">Desulfofundulus thermosubterraneus DSM 16057</name>
    <dbReference type="NCBI Taxonomy" id="1121432"/>
    <lineage>
        <taxon>Bacteria</taxon>
        <taxon>Bacillati</taxon>
        <taxon>Bacillota</taxon>
        <taxon>Clostridia</taxon>
        <taxon>Eubacteriales</taxon>
        <taxon>Peptococcaceae</taxon>
        <taxon>Desulfofundulus</taxon>
    </lineage>
</organism>
<dbReference type="PROSITE" id="PS51832">
    <property type="entry name" value="HD_GYP"/>
    <property type="match status" value="1"/>
</dbReference>
<feature type="domain" description="HD-GYP" evidence="3">
    <location>
        <begin position="141"/>
        <end position="336"/>
    </location>
</feature>
<evidence type="ECO:0000259" key="2">
    <source>
        <dbReference type="PROSITE" id="PS51831"/>
    </source>
</evidence>
<dbReference type="EMBL" id="FQZM01000003">
    <property type="protein sequence ID" value="SHI31741.1"/>
    <property type="molecule type" value="Genomic_DNA"/>
</dbReference>
<dbReference type="PROSITE" id="PS50112">
    <property type="entry name" value="PAS"/>
    <property type="match status" value="1"/>
</dbReference>
<dbReference type="PANTHER" id="PTHR43155">
    <property type="entry name" value="CYCLIC DI-GMP PHOSPHODIESTERASE PA4108-RELATED"/>
    <property type="match status" value="1"/>
</dbReference>
<dbReference type="CDD" id="cd00130">
    <property type="entry name" value="PAS"/>
    <property type="match status" value="1"/>
</dbReference>
<sequence length="337" mass="37467">MDGEGASLDRLILEALPCPVLVIDHGGFLIYLNSASERELGVNKEEAISHPLIDILFQGKKFDRKGRYSSALIETLETGREFSLRLEEIKTALHVLPKVFLVDTSILRDRDGGVVGACAVYYNFLRDRKLLKETVMNRLTTVSEQFETIYAFAEAIGARDQYTMGHSEKVAEYARLIAEALGLDEKEVDLAYICGIVHDVGKIGVPENILNKPGALTTDEFKQVTQHPEKGATILSHISWLEDVVPVVLAHHERYDGRGYPRGLRGEEIPLLSRILAVADAFDAMTSDRSYRKALPVPVAINELKRNAGGQFDPRVVEAFMRILGEYKGGEEERGNG</sequence>
<dbReference type="NCBIfam" id="TIGR00277">
    <property type="entry name" value="HDIG"/>
    <property type="match status" value="1"/>
</dbReference>
<accession>A0A1M6A5H9</accession>
<dbReference type="CDD" id="cd00077">
    <property type="entry name" value="HDc"/>
    <property type="match status" value="1"/>
</dbReference>
<evidence type="ECO:0000313" key="5">
    <source>
        <dbReference type="Proteomes" id="UP000184529"/>
    </source>
</evidence>
<evidence type="ECO:0000259" key="3">
    <source>
        <dbReference type="PROSITE" id="PS51832"/>
    </source>
</evidence>
<name>A0A1M6A5H9_9FIRM</name>
<dbReference type="InterPro" id="IPR006674">
    <property type="entry name" value="HD_domain"/>
</dbReference>
<evidence type="ECO:0000313" key="4">
    <source>
        <dbReference type="EMBL" id="SHI31741.1"/>
    </source>
</evidence>
<feature type="domain" description="PAS" evidence="1">
    <location>
        <begin position="10"/>
        <end position="53"/>
    </location>
</feature>
<dbReference type="InterPro" id="IPR003607">
    <property type="entry name" value="HD/PDEase_dom"/>
</dbReference>
<dbReference type="PANTHER" id="PTHR43155:SF2">
    <property type="entry name" value="CYCLIC DI-GMP PHOSPHODIESTERASE PA4108"/>
    <property type="match status" value="1"/>
</dbReference>
<evidence type="ECO:0000259" key="1">
    <source>
        <dbReference type="PROSITE" id="PS50112"/>
    </source>
</evidence>
<dbReference type="Pfam" id="PF13487">
    <property type="entry name" value="HD_5"/>
    <property type="match status" value="1"/>
</dbReference>